<name>A0A1Q5U2X1_9EURO</name>
<evidence type="ECO:0000256" key="1">
    <source>
        <dbReference type="SAM" id="Coils"/>
    </source>
</evidence>
<protein>
    <submittedName>
        <fullName evidence="3">Uncharacterized protein</fullName>
    </submittedName>
</protein>
<gene>
    <name evidence="3" type="ORF">PENSUB_6196</name>
</gene>
<sequence length="172" mass="19614">MDTSNINAAEEQPEIQPADSRPPAGEPLIHMEQRPQIEVDLPSGPVNPDDTERPSLTDQPFAPAMEALARLEREDPKLAFQAARLVGLYRRLWESCMAKHMEGKKVAKANDGLRETQQKLMNEKNKMQSSHDDQLARLHFFDQALESSRHRLTEILKEWNRYSDGLGSKLNE</sequence>
<evidence type="ECO:0000313" key="4">
    <source>
        <dbReference type="Proteomes" id="UP000186955"/>
    </source>
</evidence>
<accession>A0A1Q5U2X1</accession>
<dbReference type="Proteomes" id="UP000186955">
    <property type="component" value="Unassembled WGS sequence"/>
</dbReference>
<keyword evidence="4" id="KW-1185">Reference proteome</keyword>
<evidence type="ECO:0000313" key="3">
    <source>
        <dbReference type="EMBL" id="OKP06829.1"/>
    </source>
</evidence>
<dbReference type="AlphaFoldDB" id="A0A1Q5U2X1"/>
<organism evidence="3 4">
    <name type="scientific">Penicillium subrubescens</name>
    <dbReference type="NCBI Taxonomy" id="1316194"/>
    <lineage>
        <taxon>Eukaryota</taxon>
        <taxon>Fungi</taxon>
        <taxon>Dikarya</taxon>
        <taxon>Ascomycota</taxon>
        <taxon>Pezizomycotina</taxon>
        <taxon>Eurotiomycetes</taxon>
        <taxon>Eurotiomycetidae</taxon>
        <taxon>Eurotiales</taxon>
        <taxon>Aspergillaceae</taxon>
        <taxon>Penicillium</taxon>
    </lineage>
</organism>
<evidence type="ECO:0000256" key="2">
    <source>
        <dbReference type="SAM" id="MobiDB-lite"/>
    </source>
</evidence>
<proteinExistence type="predicted"/>
<keyword evidence="1" id="KW-0175">Coiled coil</keyword>
<comment type="caution">
    <text evidence="3">The sequence shown here is derived from an EMBL/GenBank/DDBJ whole genome shotgun (WGS) entry which is preliminary data.</text>
</comment>
<reference evidence="3 4" key="1">
    <citation type="submission" date="2016-10" db="EMBL/GenBank/DDBJ databases">
        <title>Genome sequence of the ascomycete fungus Penicillium subrubescens.</title>
        <authorList>
            <person name="De Vries R.P."/>
            <person name="Peng M."/>
            <person name="Dilokpimol A."/>
            <person name="Hilden K."/>
            <person name="Makela M.R."/>
            <person name="Grigoriev I."/>
            <person name="Riley R."/>
            <person name="Granchi Z."/>
        </authorList>
    </citation>
    <scope>NUCLEOTIDE SEQUENCE [LARGE SCALE GENOMIC DNA]</scope>
    <source>
        <strain evidence="3 4">CBS 132785</strain>
    </source>
</reference>
<feature type="coiled-coil region" evidence="1">
    <location>
        <begin position="106"/>
        <end position="133"/>
    </location>
</feature>
<dbReference type="EMBL" id="MNBE01000587">
    <property type="protein sequence ID" value="OKP06829.1"/>
    <property type="molecule type" value="Genomic_DNA"/>
</dbReference>
<feature type="region of interest" description="Disordered" evidence="2">
    <location>
        <begin position="1"/>
        <end position="58"/>
    </location>
</feature>